<keyword evidence="5" id="KW-1185">Reference proteome</keyword>
<dbReference type="PRINTS" id="PR00368">
    <property type="entry name" value="FADPNR"/>
</dbReference>
<feature type="domain" description="FAD/NAD(P)-binding" evidence="3">
    <location>
        <begin position="9"/>
        <end position="342"/>
    </location>
</feature>
<evidence type="ECO:0000313" key="5">
    <source>
        <dbReference type="Proteomes" id="UP000196778"/>
    </source>
</evidence>
<dbReference type="GO" id="GO:0004497">
    <property type="term" value="F:monooxygenase activity"/>
    <property type="evidence" value="ECO:0007669"/>
    <property type="project" value="TreeGrafter"/>
</dbReference>
<dbReference type="InterPro" id="IPR036188">
    <property type="entry name" value="FAD/NAD-bd_sf"/>
</dbReference>
<accession>A0A1R4JNR9</accession>
<feature type="compositionally biased region" description="Basic and acidic residues" evidence="2">
    <location>
        <begin position="383"/>
        <end position="392"/>
    </location>
</feature>
<dbReference type="AlphaFoldDB" id="A0A1R4JNR9"/>
<keyword evidence="1" id="KW-0560">Oxidoreductase</keyword>
<gene>
    <name evidence="4" type="ORF">FM119_08520</name>
</gene>
<dbReference type="Pfam" id="PF07992">
    <property type="entry name" value="Pyr_redox_2"/>
    <property type="match status" value="1"/>
</dbReference>
<dbReference type="RefSeq" id="WP_087137243.1">
    <property type="nucleotide sequence ID" value="NZ_FUKR01000048.1"/>
</dbReference>
<evidence type="ECO:0000256" key="1">
    <source>
        <dbReference type="ARBA" id="ARBA00023002"/>
    </source>
</evidence>
<dbReference type="Proteomes" id="UP000196778">
    <property type="component" value="Unassembled WGS sequence"/>
</dbReference>
<dbReference type="PANTHER" id="PTHR43539">
    <property type="entry name" value="FLAVIN-BINDING MONOOXYGENASE-LIKE PROTEIN (AFU_ORTHOLOGUE AFUA_4G09220)"/>
    <property type="match status" value="1"/>
</dbReference>
<protein>
    <submittedName>
        <fullName evidence="4">Oxidoreductase</fullName>
    </submittedName>
</protein>
<dbReference type="InterPro" id="IPR050982">
    <property type="entry name" value="Auxin_biosynth/cation_transpt"/>
</dbReference>
<reference evidence="5" key="1">
    <citation type="submission" date="2017-02" db="EMBL/GenBank/DDBJ databases">
        <authorList>
            <person name="Dridi B."/>
        </authorList>
    </citation>
    <scope>NUCLEOTIDE SEQUENCE [LARGE SCALE GENOMIC DNA]</scope>
    <source>
        <strain evidence="5">EB411</strain>
    </source>
</reference>
<organism evidence="4 5">
    <name type="scientific">Mycetocola reblochoni REB411</name>
    <dbReference type="NCBI Taxonomy" id="1255698"/>
    <lineage>
        <taxon>Bacteria</taxon>
        <taxon>Bacillati</taxon>
        <taxon>Actinomycetota</taxon>
        <taxon>Actinomycetes</taxon>
        <taxon>Micrococcales</taxon>
        <taxon>Microbacteriaceae</taxon>
        <taxon>Mycetocola</taxon>
    </lineage>
</organism>
<dbReference type="EMBL" id="FUKR01000048">
    <property type="protein sequence ID" value="SJN33612.1"/>
    <property type="molecule type" value="Genomic_DNA"/>
</dbReference>
<name>A0A1R4JNR9_9MICO</name>
<proteinExistence type="predicted"/>
<sequence>MERTAPTADVLVIGAGQAGLAAAARLSSAGYRPVSLFGARNDATDRPAPSAGAVGSGTAEPSFAVVDANDAAGGAWQHRWESLTMGTVNGIFALPGMPVPASSPDEPSRIAVPAYFRDFERELGVPIGRPVRVLAVERVDTAADGLLRVRTDRGAAVVRAVINATGTWNAPVVPVVPGQDLFRGTVLHARDYVSATAFAGRRVGIVGGGITAVQLLDEVSRVATTRWYTRRPPVFREGPFLPEVAGVDVTRRVAADVEAGRPSRSIVSYTGLLWSDAARSAQARGALDRRPLFTSFTPTGVVEQDGSSTSLDVVIWATGFRPDLAHLAPLALRSDEGGIPVVGTRVAAEPRIHLVGFGPSQSTVGANRAGTAAVRELTRMLDGRASADEARQPRSAGETRQPPNASGATATGGRQQRAGAPGDGIAGG</sequence>
<evidence type="ECO:0000259" key="3">
    <source>
        <dbReference type="Pfam" id="PF07992"/>
    </source>
</evidence>
<dbReference type="OrthoDB" id="178899at2"/>
<dbReference type="InterPro" id="IPR023753">
    <property type="entry name" value="FAD/NAD-binding_dom"/>
</dbReference>
<dbReference type="Gene3D" id="3.50.50.60">
    <property type="entry name" value="FAD/NAD(P)-binding domain"/>
    <property type="match status" value="1"/>
</dbReference>
<evidence type="ECO:0000256" key="2">
    <source>
        <dbReference type="SAM" id="MobiDB-lite"/>
    </source>
</evidence>
<evidence type="ECO:0000313" key="4">
    <source>
        <dbReference type="EMBL" id="SJN33612.1"/>
    </source>
</evidence>
<dbReference type="PRINTS" id="PR00411">
    <property type="entry name" value="PNDRDTASEI"/>
</dbReference>
<feature type="region of interest" description="Disordered" evidence="2">
    <location>
        <begin position="383"/>
        <end position="428"/>
    </location>
</feature>
<dbReference type="GO" id="GO:0050660">
    <property type="term" value="F:flavin adenine dinucleotide binding"/>
    <property type="evidence" value="ECO:0007669"/>
    <property type="project" value="TreeGrafter"/>
</dbReference>
<dbReference type="SUPFAM" id="SSF51905">
    <property type="entry name" value="FAD/NAD(P)-binding domain"/>
    <property type="match status" value="2"/>
</dbReference>
<dbReference type="PANTHER" id="PTHR43539:SF78">
    <property type="entry name" value="FLAVIN-CONTAINING MONOOXYGENASE"/>
    <property type="match status" value="1"/>
</dbReference>
<feature type="compositionally biased region" description="Polar residues" evidence="2">
    <location>
        <begin position="401"/>
        <end position="414"/>
    </location>
</feature>